<evidence type="ECO:0000259" key="9">
    <source>
        <dbReference type="PROSITE" id="PS51171"/>
    </source>
</evidence>
<dbReference type="PROSITE" id="PS51171">
    <property type="entry name" value="PREPHENATE_DEHYDR_3"/>
    <property type="match status" value="1"/>
</dbReference>
<evidence type="ECO:0000256" key="7">
    <source>
        <dbReference type="ARBA" id="ARBA00023239"/>
    </source>
</evidence>
<evidence type="ECO:0000256" key="6">
    <source>
        <dbReference type="ARBA" id="ARBA00023222"/>
    </source>
</evidence>
<evidence type="ECO:0000313" key="11">
    <source>
        <dbReference type="EMBL" id="GAA2171092.1"/>
    </source>
</evidence>
<accession>A0ABP5M9W6</accession>
<keyword evidence="6" id="KW-0584">Phenylalanine biosynthesis</keyword>
<organism evidence="11 12">
    <name type="scientific">Agrococcus versicolor</name>
    <dbReference type="NCBI Taxonomy" id="501482"/>
    <lineage>
        <taxon>Bacteria</taxon>
        <taxon>Bacillati</taxon>
        <taxon>Actinomycetota</taxon>
        <taxon>Actinomycetes</taxon>
        <taxon>Micrococcales</taxon>
        <taxon>Microbacteriaceae</taxon>
        <taxon>Agrococcus</taxon>
    </lineage>
</organism>
<comment type="pathway">
    <text evidence="1">Amino-acid biosynthesis; L-phenylalanine biosynthesis; phenylpyruvate from prephenate: step 1/1.</text>
</comment>
<dbReference type="InterPro" id="IPR001086">
    <property type="entry name" value="Preph_deHydtase"/>
</dbReference>
<dbReference type="EMBL" id="BAAAQT010000001">
    <property type="protein sequence ID" value="GAA2171092.1"/>
    <property type="molecule type" value="Genomic_DNA"/>
</dbReference>
<keyword evidence="12" id="KW-1185">Reference proteome</keyword>
<dbReference type="Gene3D" id="3.40.190.10">
    <property type="entry name" value="Periplasmic binding protein-like II"/>
    <property type="match status" value="2"/>
</dbReference>
<dbReference type="Proteomes" id="UP001501599">
    <property type="component" value="Unassembled WGS sequence"/>
</dbReference>
<dbReference type="Pfam" id="PF01842">
    <property type="entry name" value="ACT"/>
    <property type="match status" value="1"/>
</dbReference>
<dbReference type="PANTHER" id="PTHR21022:SF19">
    <property type="entry name" value="PREPHENATE DEHYDRATASE-RELATED"/>
    <property type="match status" value="1"/>
</dbReference>
<keyword evidence="7" id="KW-0456">Lyase</keyword>
<dbReference type="CDD" id="cd13632">
    <property type="entry name" value="PBP2_Aa-PDT_like"/>
    <property type="match status" value="1"/>
</dbReference>
<sequence>MLANDRRGPAYAGAVTRYSYLGPAGTFTERALLQVPGADVAERAPVANVAEALRDVTDERSDAAMIAVENSLEGVVTAAQDALATTPGLRIRSEHLVPVSFSLVAARGTRLEDVEVVVAHPVAYGQCLAWLGEHLPAHQHIPAPSNVTAAMALQPGQAALSTPSITDHVDVAVLETDVIDNPNAVTRFALVGRDGALPARTGADKTSVIAELPSDAPGALLEMLEQFATRGVNLSLIQSRPIGDRLGRYRFVLDLDGHVADERVADALVGLKRFSPKVVFLGSYPRADAQSTDVHARYGDASFVEARDWLRGLLAGEPEA</sequence>
<dbReference type="InterPro" id="IPR002912">
    <property type="entry name" value="ACT_dom"/>
</dbReference>
<gene>
    <name evidence="11" type="primary">pheA</name>
    <name evidence="11" type="ORF">GCM10009846_03730</name>
</gene>
<name>A0ABP5M9W6_9MICO</name>
<evidence type="ECO:0000256" key="3">
    <source>
        <dbReference type="ARBA" id="ARBA00021872"/>
    </source>
</evidence>
<evidence type="ECO:0000259" key="10">
    <source>
        <dbReference type="PROSITE" id="PS51671"/>
    </source>
</evidence>
<proteinExistence type="predicted"/>
<protein>
    <recommendedName>
        <fullName evidence="3">Prephenate dehydratase</fullName>
        <ecNumber evidence="2">4.2.1.51</ecNumber>
    </recommendedName>
</protein>
<evidence type="ECO:0000256" key="4">
    <source>
        <dbReference type="ARBA" id="ARBA00022605"/>
    </source>
</evidence>
<comment type="caution">
    <text evidence="11">The sequence shown here is derived from an EMBL/GenBank/DDBJ whole genome shotgun (WGS) entry which is preliminary data.</text>
</comment>
<dbReference type="EC" id="4.2.1.51" evidence="2"/>
<feature type="domain" description="Prephenate dehydratase" evidence="9">
    <location>
        <begin position="17"/>
        <end position="193"/>
    </location>
</feature>
<evidence type="ECO:0000256" key="8">
    <source>
        <dbReference type="ARBA" id="ARBA00047848"/>
    </source>
</evidence>
<dbReference type="InterPro" id="IPR008242">
    <property type="entry name" value="Chor_mutase/pphenate_deHydtase"/>
</dbReference>
<dbReference type="PIRSF" id="PIRSF001500">
    <property type="entry name" value="Chor_mut_pdt_Ppr"/>
    <property type="match status" value="1"/>
</dbReference>
<evidence type="ECO:0000256" key="2">
    <source>
        <dbReference type="ARBA" id="ARBA00013147"/>
    </source>
</evidence>
<dbReference type="RefSeq" id="WP_344339868.1">
    <property type="nucleotide sequence ID" value="NZ_BAAAQT010000001.1"/>
</dbReference>
<dbReference type="PANTHER" id="PTHR21022">
    <property type="entry name" value="PREPHENATE DEHYDRATASE P PROTEIN"/>
    <property type="match status" value="1"/>
</dbReference>
<keyword evidence="4" id="KW-0028">Amino-acid biosynthesis</keyword>
<dbReference type="SUPFAM" id="SSF55021">
    <property type="entry name" value="ACT-like"/>
    <property type="match status" value="1"/>
</dbReference>
<evidence type="ECO:0000256" key="1">
    <source>
        <dbReference type="ARBA" id="ARBA00004741"/>
    </source>
</evidence>
<dbReference type="Gene3D" id="3.30.70.260">
    <property type="match status" value="1"/>
</dbReference>
<comment type="catalytic activity">
    <reaction evidence="8">
        <text>prephenate + H(+) = 3-phenylpyruvate + CO2 + H2O</text>
        <dbReference type="Rhea" id="RHEA:21648"/>
        <dbReference type="ChEBI" id="CHEBI:15377"/>
        <dbReference type="ChEBI" id="CHEBI:15378"/>
        <dbReference type="ChEBI" id="CHEBI:16526"/>
        <dbReference type="ChEBI" id="CHEBI:18005"/>
        <dbReference type="ChEBI" id="CHEBI:29934"/>
        <dbReference type="EC" id="4.2.1.51"/>
    </reaction>
</comment>
<dbReference type="PROSITE" id="PS51671">
    <property type="entry name" value="ACT"/>
    <property type="match status" value="1"/>
</dbReference>
<evidence type="ECO:0000313" key="12">
    <source>
        <dbReference type="Proteomes" id="UP001501599"/>
    </source>
</evidence>
<dbReference type="CDD" id="cd04905">
    <property type="entry name" value="ACT_CM-PDT"/>
    <property type="match status" value="1"/>
</dbReference>
<keyword evidence="5" id="KW-0057">Aromatic amino acid biosynthesis</keyword>
<dbReference type="NCBIfam" id="NF008865">
    <property type="entry name" value="PRK11898.1"/>
    <property type="match status" value="1"/>
</dbReference>
<reference evidence="12" key="1">
    <citation type="journal article" date="2019" name="Int. J. Syst. Evol. Microbiol.">
        <title>The Global Catalogue of Microorganisms (GCM) 10K type strain sequencing project: providing services to taxonomists for standard genome sequencing and annotation.</title>
        <authorList>
            <consortium name="The Broad Institute Genomics Platform"/>
            <consortium name="The Broad Institute Genome Sequencing Center for Infectious Disease"/>
            <person name="Wu L."/>
            <person name="Ma J."/>
        </authorList>
    </citation>
    <scope>NUCLEOTIDE SEQUENCE [LARGE SCALE GENOMIC DNA]</scope>
    <source>
        <strain evidence="12">JCM 16026</strain>
    </source>
</reference>
<feature type="domain" description="ACT" evidence="10">
    <location>
        <begin position="208"/>
        <end position="286"/>
    </location>
</feature>
<dbReference type="Pfam" id="PF00800">
    <property type="entry name" value="PDT"/>
    <property type="match status" value="1"/>
</dbReference>
<evidence type="ECO:0000256" key="5">
    <source>
        <dbReference type="ARBA" id="ARBA00023141"/>
    </source>
</evidence>
<dbReference type="SUPFAM" id="SSF53850">
    <property type="entry name" value="Periplasmic binding protein-like II"/>
    <property type="match status" value="1"/>
</dbReference>
<dbReference type="InterPro" id="IPR045865">
    <property type="entry name" value="ACT-like_dom_sf"/>
</dbReference>